<reference evidence="1 2" key="1">
    <citation type="submission" date="2017-03" db="EMBL/GenBank/DDBJ databases">
        <title>Genome of the blue death feigning beetle - Asbolus verrucosus.</title>
        <authorList>
            <person name="Rider S.D."/>
        </authorList>
    </citation>
    <scope>NUCLEOTIDE SEQUENCE [LARGE SCALE GENOMIC DNA]</scope>
    <source>
        <strain evidence="1">Butters</strain>
        <tissue evidence="1">Head and leg muscle</tissue>
    </source>
</reference>
<dbReference type="EMBL" id="QDEB01044792">
    <property type="protein sequence ID" value="RZC38274.1"/>
    <property type="molecule type" value="Genomic_DNA"/>
</dbReference>
<gene>
    <name evidence="1" type="ORF">BDFB_007708</name>
</gene>
<protein>
    <submittedName>
        <fullName evidence="1">Uncharacterized protein</fullName>
    </submittedName>
</protein>
<name>A0A482VZT1_ASBVE</name>
<dbReference type="Proteomes" id="UP000292052">
    <property type="component" value="Unassembled WGS sequence"/>
</dbReference>
<organism evidence="1 2">
    <name type="scientific">Asbolus verrucosus</name>
    <name type="common">Desert ironclad beetle</name>
    <dbReference type="NCBI Taxonomy" id="1661398"/>
    <lineage>
        <taxon>Eukaryota</taxon>
        <taxon>Metazoa</taxon>
        <taxon>Ecdysozoa</taxon>
        <taxon>Arthropoda</taxon>
        <taxon>Hexapoda</taxon>
        <taxon>Insecta</taxon>
        <taxon>Pterygota</taxon>
        <taxon>Neoptera</taxon>
        <taxon>Endopterygota</taxon>
        <taxon>Coleoptera</taxon>
        <taxon>Polyphaga</taxon>
        <taxon>Cucujiformia</taxon>
        <taxon>Tenebrionidae</taxon>
        <taxon>Pimeliinae</taxon>
        <taxon>Asbolus</taxon>
    </lineage>
</organism>
<accession>A0A482VZT1</accession>
<dbReference type="AlphaFoldDB" id="A0A482VZT1"/>
<keyword evidence="2" id="KW-1185">Reference proteome</keyword>
<sequence>MTRTKSFNFVKTEATVRTMPSNRLFCRYWPRLQSFELCNIGVRRLFMITSTEYALLSMFN</sequence>
<evidence type="ECO:0000313" key="1">
    <source>
        <dbReference type="EMBL" id="RZC38274.1"/>
    </source>
</evidence>
<proteinExistence type="predicted"/>
<evidence type="ECO:0000313" key="2">
    <source>
        <dbReference type="Proteomes" id="UP000292052"/>
    </source>
</evidence>
<comment type="caution">
    <text evidence="1">The sequence shown here is derived from an EMBL/GenBank/DDBJ whole genome shotgun (WGS) entry which is preliminary data.</text>
</comment>